<dbReference type="Proteomes" id="UP001165960">
    <property type="component" value="Unassembled WGS sequence"/>
</dbReference>
<accession>A0ACC2TKK6</accession>
<evidence type="ECO:0000313" key="2">
    <source>
        <dbReference type="Proteomes" id="UP001165960"/>
    </source>
</evidence>
<keyword evidence="2" id="KW-1185">Reference proteome</keyword>
<comment type="caution">
    <text evidence="1">The sequence shown here is derived from an EMBL/GenBank/DDBJ whole genome shotgun (WGS) entry which is preliminary data.</text>
</comment>
<dbReference type="EMBL" id="QTSX02002841">
    <property type="protein sequence ID" value="KAJ9075031.1"/>
    <property type="molecule type" value="Genomic_DNA"/>
</dbReference>
<proteinExistence type="predicted"/>
<name>A0ACC2TKK6_9FUNG</name>
<organism evidence="1 2">
    <name type="scientific">Entomophthora muscae</name>
    <dbReference type="NCBI Taxonomy" id="34485"/>
    <lineage>
        <taxon>Eukaryota</taxon>
        <taxon>Fungi</taxon>
        <taxon>Fungi incertae sedis</taxon>
        <taxon>Zoopagomycota</taxon>
        <taxon>Entomophthoromycotina</taxon>
        <taxon>Entomophthoromycetes</taxon>
        <taxon>Entomophthorales</taxon>
        <taxon>Entomophthoraceae</taxon>
        <taxon>Entomophthora</taxon>
    </lineage>
</organism>
<reference evidence="1" key="1">
    <citation type="submission" date="2022-04" db="EMBL/GenBank/DDBJ databases">
        <title>Genome of the entomopathogenic fungus Entomophthora muscae.</title>
        <authorList>
            <person name="Elya C."/>
            <person name="Lovett B.R."/>
            <person name="Lee E."/>
            <person name="Macias A.M."/>
            <person name="Hajek A.E."/>
            <person name="De Bivort B.L."/>
            <person name="Kasson M.T."/>
            <person name="De Fine Licht H.H."/>
            <person name="Stajich J.E."/>
        </authorList>
    </citation>
    <scope>NUCLEOTIDE SEQUENCE</scope>
    <source>
        <strain evidence="1">Berkeley</strain>
    </source>
</reference>
<gene>
    <name evidence="1" type="ORF">DSO57_1000315</name>
</gene>
<protein>
    <submittedName>
        <fullName evidence="1">Uncharacterized protein</fullName>
    </submittedName>
</protein>
<sequence length="89" mass="9458">MGAADWLWVGAWDPGSKQVGKQVAGSGLAGDWLGTGRLAEGAGGRGWRLRGCGRHLCKFTATSGFGPLNLSPLYQERSQNARQTPPFVE</sequence>
<evidence type="ECO:0000313" key="1">
    <source>
        <dbReference type="EMBL" id="KAJ9075031.1"/>
    </source>
</evidence>